<proteinExistence type="predicted"/>
<sequence length="614" mass="67549">MNMWKVRELMDKATNVVMNYTETEAKVREATNDDAWGPTGAMMQELAQATFTYEQFPEVMSMLWKRMLQENKRNWRRTYKSLLLLNYLVRNGSERVVTSSREHIYDLKSLENYTCIDEFGKDQGINIRHKVRELIDFIQDDDKLREERKKAKKNKDKYVGLSSEAMGMRFGGGDRWMDNPKWNKSTVEAYNDWDNNRGKGFEDANNSDDGEREDSDNDTSPKKGGREYRDTLDNMNQIGKSAQISVPSTNASPARTTRTIKKVDLGAAANYGKEQSNNSTPAQQSNNLSSSSASQQKTKNDILNDIFESSQNDNRLDDDDFNPRASTQSCVPQPQNANVDFGDFASAFNNPAAAKMKDNNDEFADFTSAFNNVAISNPPSQPQSQINLMGVTMPAANPGTNNANSGNSIYASTMQTAGTTMFGGPVGAQNASQKTSNDLFDSLSSQGLNNQVTNNNTATSSADLLSDLDSLNTTTMRLPDSRISNNSNVFMGMNDAPVNTVDYTGTIGLSPVTNLLPPTSINTKSQTSNNTTSSTQVGSTWAGSGLNIDLDNIMGSKSKPGGPAPTMNQLASNSPQHQTKIVTPPGLGYMSPMVQPLPQNQQQQSNVTFFPVFP</sequence>
<feature type="domain" description="ENTH" evidence="2">
    <location>
        <begin position="15"/>
        <end position="148"/>
    </location>
</feature>
<evidence type="ECO:0000313" key="3">
    <source>
        <dbReference type="EMBL" id="EZA47224.1"/>
    </source>
</evidence>
<dbReference type="GO" id="GO:0005543">
    <property type="term" value="F:phospholipid binding"/>
    <property type="evidence" value="ECO:0007669"/>
    <property type="project" value="TreeGrafter"/>
</dbReference>
<dbReference type="SMART" id="SM00273">
    <property type="entry name" value="ENTH"/>
    <property type="match status" value="1"/>
</dbReference>
<feature type="region of interest" description="Disordered" evidence="1">
    <location>
        <begin position="191"/>
        <end position="260"/>
    </location>
</feature>
<dbReference type="Gene3D" id="1.25.40.90">
    <property type="match status" value="1"/>
</dbReference>
<dbReference type="OMA" id="ANVGATW"/>
<organism evidence="3 4">
    <name type="scientific">Ooceraea biroi</name>
    <name type="common">Clonal raider ant</name>
    <name type="synonym">Cerapachys biroi</name>
    <dbReference type="NCBI Taxonomy" id="2015173"/>
    <lineage>
        <taxon>Eukaryota</taxon>
        <taxon>Metazoa</taxon>
        <taxon>Ecdysozoa</taxon>
        <taxon>Arthropoda</taxon>
        <taxon>Hexapoda</taxon>
        <taxon>Insecta</taxon>
        <taxon>Pterygota</taxon>
        <taxon>Neoptera</taxon>
        <taxon>Endopterygota</taxon>
        <taxon>Hymenoptera</taxon>
        <taxon>Apocrita</taxon>
        <taxon>Aculeata</taxon>
        <taxon>Formicoidea</taxon>
        <taxon>Formicidae</taxon>
        <taxon>Dorylinae</taxon>
        <taxon>Ooceraea</taxon>
    </lineage>
</organism>
<dbReference type="CDD" id="cd16989">
    <property type="entry name" value="ENTH_EpsinR"/>
    <property type="match status" value="1"/>
</dbReference>
<dbReference type="GO" id="GO:0005886">
    <property type="term" value="C:plasma membrane"/>
    <property type="evidence" value="ECO:0007669"/>
    <property type="project" value="TreeGrafter"/>
</dbReference>
<feature type="compositionally biased region" description="Polar residues" evidence="1">
    <location>
        <begin position="324"/>
        <end position="338"/>
    </location>
</feature>
<feature type="compositionally biased region" description="Polar residues" evidence="1">
    <location>
        <begin position="566"/>
        <end position="581"/>
    </location>
</feature>
<dbReference type="Proteomes" id="UP000053097">
    <property type="component" value="Unassembled WGS sequence"/>
</dbReference>
<feature type="compositionally biased region" description="Basic and acidic residues" evidence="1">
    <location>
        <begin position="219"/>
        <end position="232"/>
    </location>
</feature>
<dbReference type="PROSITE" id="PS50942">
    <property type="entry name" value="ENTH"/>
    <property type="match status" value="1"/>
</dbReference>
<dbReference type="GO" id="GO:0005768">
    <property type="term" value="C:endosome"/>
    <property type="evidence" value="ECO:0007669"/>
    <property type="project" value="TreeGrafter"/>
</dbReference>
<dbReference type="SUPFAM" id="SSF48464">
    <property type="entry name" value="ENTH/VHS domain"/>
    <property type="match status" value="1"/>
</dbReference>
<accession>A0A026VWK4</accession>
<dbReference type="OrthoDB" id="4033880at2759"/>
<dbReference type="STRING" id="2015173.A0A026VWK4"/>
<reference evidence="3 4" key="1">
    <citation type="journal article" date="2014" name="Curr. Biol.">
        <title>The genome of the clonal raider ant Cerapachys biroi.</title>
        <authorList>
            <person name="Oxley P.R."/>
            <person name="Ji L."/>
            <person name="Fetter-Pruneda I."/>
            <person name="McKenzie S.K."/>
            <person name="Li C."/>
            <person name="Hu H."/>
            <person name="Zhang G."/>
            <person name="Kronauer D.J."/>
        </authorList>
    </citation>
    <scope>NUCLEOTIDE SEQUENCE [LARGE SCALE GENOMIC DNA]</scope>
</reference>
<dbReference type="PANTHER" id="PTHR12276">
    <property type="entry name" value="EPSIN/ENT-RELATED"/>
    <property type="match status" value="1"/>
</dbReference>
<dbReference type="AlphaFoldDB" id="A0A026VWK4"/>
<gene>
    <name evidence="3" type="ORF">X777_16486</name>
</gene>
<feature type="compositionally biased region" description="Polar residues" evidence="1">
    <location>
        <begin position="233"/>
        <end position="257"/>
    </location>
</feature>
<dbReference type="GO" id="GO:0006897">
    <property type="term" value="P:endocytosis"/>
    <property type="evidence" value="ECO:0007669"/>
    <property type="project" value="TreeGrafter"/>
</dbReference>
<dbReference type="InterPro" id="IPR008942">
    <property type="entry name" value="ENTH_VHS"/>
</dbReference>
<protein>
    <submittedName>
        <fullName evidence="3">Clathrin interactor</fullName>
    </submittedName>
</protein>
<dbReference type="Pfam" id="PF01417">
    <property type="entry name" value="ENTH"/>
    <property type="match status" value="1"/>
</dbReference>
<evidence type="ECO:0000313" key="4">
    <source>
        <dbReference type="Proteomes" id="UP000053097"/>
    </source>
</evidence>
<dbReference type="GO" id="GO:0030125">
    <property type="term" value="C:clathrin vesicle coat"/>
    <property type="evidence" value="ECO:0007669"/>
    <property type="project" value="TreeGrafter"/>
</dbReference>
<feature type="compositionally biased region" description="Acidic residues" evidence="1">
    <location>
        <begin position="205"/>
        <end position="217"/>
    </location>
</feature>
<evidence type="ECO:0000259" key="2">
    <source>
        <dbReference type="PROSITE" id="PS50942"/>
    </source>
</evidence>
<dbReference type="GO" id="GO:0030276">
    <property type="term" value="F:clathrin binding"/>
    <property type="evidence" value="ECO:0007669"/>
    <property type="project" value="TreeGrafter"/>
</dbReference>
<dbReference type="EMBL" id="KK107921">
    <property type="protein sequence ID" value="EZA47224.1"/>
    <property type="molecule type" value="Genomic_DNA"/>
</dbReference>
<evidence type="ECO:0000256" key="1">
    <source>
        <dbReference type="SAM" id="MobiDB-lite"/>
    </source>
</evidence>
<feature type="region of interest" description="Disordered" evidence="1">
    <location>
        <begin position="272"/>
        <end position="297"/>
    </location>
</feature>
<dbReference type="FunFam" id="1.25.40.90:FF:000006">
    <property type="entry name" value="Clathrin interactor 1"/>
    <property type="match status" value="1"/>
</dbReference>
<feature type="compositionally biased region" description="Polar residues" evidence="1">
    <location>
        <begin position="429"/>
        <end position="456"/>
    </location>
</feature>
<dbReference type="InterPro" id="IPR013809">
    <property type="entry name" value="ENTH"/>
</dbReference>
<dbReference type="PANTHER" id="PTHR12276:SF45">
    <property type="entry name" value="CLATHRIN INTERACTOR 1"/>
    <property type="match status" value="1"/>
</dbReference>
<keyword evidence="4" id="KW-1185">Reference proteome</keyword>
<feature type="region of interest" description="Disordered" evidence="1">
    <location>
        <begin position="518"/>
        <end position="585"/>
    </location>
</feature>
<feature type="compositionally biased region" description="Low complexity" evidence="1">
    <location>
        <begin position="282"/>
        <end position="296"/>
    </location>
</feature>
<feature type="region of interest" description="Disordered" evidence="1">
    <location>
        <begin position="310"/>
        <end position="343"/>
    </location>
</feature>
<feature type="compositionally biased region" description="Low complexity" evidence="1">
    <location>
        <begin position="519"/>
        <end position="540"/>
    </location>
</feature>
<name>A0A026VWK4_OOCBI</name>
<feature type="region of interest" description="Disordered" evidence="1">
    <location>
        <begin position="428"/>
        <end position="456"/>
    </location>
</feature>